<sequence length="209" mass="23752">MTSMLAFHIFLGLTHNLYVYKIAPFNEHVCPLKQILEKEKVLFSCLDTQDGALQYMSVLKEPRQSATEIVQKRCSWGAHINDCASKYFAVAKECFYLSESDLKGLETWKKIDDEILALICKNNAERALDFFKPSKKSCWEEGITKVLNECTSAFNISVPFYNLAKIQSKCKQIEEAETCINKSITKYCPKNDADAVAPLLQIIKSNICN</sequence>
<dbReference type="RefSeq" id="XP_028139788.1">
    <property type="nucleotide sequence ID" value="XM_028283987.1"/>
</dbReference>
<accession>A0A6P7G468</accession>
<feature type="chain" id="PRO_5027669850" evidence="1">
    <location>
        <begin position="17"/>
        <end position="209"/>
    </location>
</feature>
<dbReference type="Pfam" id="PF07165">
    <property type="entry name" value="DUF1397"/>
    <property type="match status" value="1"/>
</dbReference>
<gene>
    <name evidence="2" type="primary">LOC114333984</name>
</gene>
<keyword evidence="1" id="KW-0732">Signal</keyword>
<organism evidence="2">
    <name type="scientific">Diabrotica virgifera virgifera</name>
    <name type="common">western corn rootworm</name>
    <dbReference type="NCBI Taxonomy" id="50390"/>
    <lineage>
        <taxon>Eukaryota</taxon>
        <taxon>Metazoa</taxon>
        <taxon>Ecdysozoa</taxon>
        <taxon>Arthropoda</taxon>
        <taxon>Hexapoda</taxon>
        <taxon>Insecta</taxon>
        <taxon>Pterygota</taxon>
        <taxon>Neoptera</taxon>
        <taxon>Endopterygota</taxon>
        <taxon>Coleoptera</taxon>
        <taxon>Polyphaga</taxon>
        <taxon>Cucujiformia</taxon>
        <taxon>Chrysomeloidea</taxon>
        <taxon>Chrysomelidae</taxon>
        <taxon>Galerucinae</taxon>
        <taxon>Diabroticina</taxon>
        <taxon>Diabroticites</taxon>
        <taxon>Diabrotica</taxon>
    </lineage>
</organism>
<dbReference type="InterPro" id="IPR009832">
    <property type="entry name" value="DUF1397"/>
</dbReference>
<proteinExistence type="predicted"/>
<reference evidence="2" key="1">
    <citation type="submission" date="2025-08" db="UniProtKB">
        <authorList>
            <consortium name="RefSeq"/>
        </authorList>
    </citation>
    <scope>IDENTIFICATION</scope>
    <source>
        <tissue evidence="2">Whole insect</tissue>
    </source>
</reference>
<dbReference type="AlphaFoldDB" id="A0A6P7G468"/>
<evidence type="ECO:0000256" key="1">
    <source>
        <dbReference type="SAM" id="SignalP"/>
    </source>
</evidence>
<feature type="signal peptide" evidence="1">
    <location>
        <begin position="1"/>
        <end position="16"/>
    </location>
</feature>
<name>A0A6P7G468_DIAVI</name>
<evidence type="ECO:0000313" key="2">
    <source>
        <dbReference type="RefSeq" id="XP_028139788.1"/>
    </source>
</evidence>
<protein>
    <submittedName>
        <fullName evidence="2">Uncharacterized protein LOC114333984</fullName>
    </submittedName>
</protein>
<dbReference type="InParanoid" id="A0A6P7G468"/>